<keyword evidence="9 10" id="KW-0289">Folate biosynthesis</keyword>
<dbReference type="GO" id="GO:0004156">
    <property type="term" value="F:dihydropteroate synthase activity"/>
    <property type="evidence" value="ECO:0007669"/>
    <property type="project" value="UniProtKB-EC"/>
</dbReference>
<evidence type="ECO:0000256" key="3">
    <source>
        <dbReference type="ARBA" id="ARBA00004763"/>
    </source>
</evidence>
<proteinExistence type="inferred from homology"/>
<evidence type="ECO:0000256" key="9">
    <source>
        <dbReference type="ARBA" id="ARBA00022909"/>
    </source>
</evidence>
<dbReference type="Gene3D" id="3.20.20.20">
    <property type="entry name" value="Dihydropteroate synthase-like"/>
    <property type="match status" value="1"/>
</dbReference>
<dbReference type="PROSITE" id="PS50972">
    <property type="entry name" value="PTERIN_BINDING"/>
    <property type="match status" value="1"/>
</dbReference>
<dbReference type="EMBL" id="JAKKUT010000008">
    <property type="protein sequence ID" value="MDG2992333.1"/>
    <property type="molecule type" value="Genomic_DNA"/>
</dbReference>
<comment type="caution">
    <text evidence="12">The sequence shown here is derived from an EMBL/GenBank/DDBJ whole genome shotgun (WGS) entry which is preliminary data.</text>
</comment>
<dbReference type="PANTHER" id="PTHR20941">
    <property type="entry name" value="FOLATE SYNTHESIS PROTEINS"/>
    <property type="match status" value="1"/>
</dbReference>
<evidence type="ECO:0000256" key="4">
    <source>
        <dbReference type="ARBA" id="ARBA00009503"/>
    </source>
</evidence>
<keyword evidence="13" id="KW-1185">Reference proteome</keyword>
<dbReference type="RefSeq" id="WP_277868249.1">
    <property type="nucleotide sequence ID" value="NZ_JAKKUT010000008.1"/>
</dbReference>
<sequence>MIPYPLLLGDRPFVWGERTYLMGILNITPDSFSDGGEFYQIDAALTQANQLVVAGADILDVGGQSTRPGAIEISLQEELGRVIPVIQNLRPTLDCPISIDTTRSDVAIAAIAAGADIINDVSGGEADAAMFTTVAELGVPYILMHRRGTPETMQTLTHYDNVITELIRYFRERLEVATKAGIDCNRIILDPGIGFAKTAAQNIEIFQGLGELRQLGCPILVGPSRKSFIGHLLNQPDPKERVWGTAAACCGAIAQGVDILRVHDVSPMAQVCRVADALWRSDRRIGA</sequence>
<keyword evidence="7 10" id="KW-0479">Metal-binding</keyword>
<protein>
    <recommendedName>
        <fullName evidence="5 10">Dihydropteroate synthase</fullName>
        <shortName evidence="10">DHPS</shortName>
        <ecNumber evidence="5 10">2.5.1.15</ecNumber>
    </recommendedName>
    <alternativeName>
        <fullName evidence="10">Dihydropteroate pyrophosphorylase</fullName>
    </alternativeName>
</protein>
<evidence type="ECO:0000259" key="11">
    <source>
        <dbReference type="PROSITE" id="PS50972"/>
    </source>
</evidence>
<dbReference type="SUPFAM" id="SSF51717">
    <property type="entry name" value="Dihydropteroate synthetase-like"/>
    <property type="match status" value="1"/>
</dbReference>
<dbReference type="PROSITE" id="PS00792">
    <property type="entry name" value="DHPS_1"/>
    <property type="match status" value="1"/>
</dbReference>
<dbReference type="PANTHER" id="PTHR20941:SF1">
    <property type="entry name" value="FOLIC ACID SYNTHESIS PROTEIN FOL1"/>
    <property type="match status" value="1"/>
</dbReference>
<dbReference type="Proteomes" id="UP001154265">
    <property type="component" value="Unassembled WGS sequence"/>
</dbReference>
<evidence type="ECO:0000313" key="13">
    <source>
        <dbReference type="Proteomes" id="UP001154265"/>
    </source>
</evidence>
<organism evidence="12 13">
    <name type="scientific">Candidatus Synechococcus calcipolaris G9</name>
    <dbReference type="NCBI Taxonomy" id="1497997"/>
    <lineage>
        <taxon>Bacteria</taxon>
        <taxon>Bacillati</taxon>
        <taxon>Cyanobacteriota</taxon>
        <taxon>Cyanophyceae</taxon>
        <taxon>Synechococcales</taxon>
        <taxon>Synechococcaceae</taxon>
        <taxon>Synechococcus</taxon>
    </lineage>
</organism>
<evidence type="ECO:0000256" key="6">
    <source>
        <dbReference type="ARBA" id="ARBA00022679"/>
    </source>
</evidence>
<gene>
    <name evidence="12" type="primary">folP</name>
    <name evidence="12" type="ORF">L3556_15545</name>
</gene>
<dbReference type="NCBIfam" id="TIGR01496">
    <property type="entry name" value="DHPS"/>
    <property type="match status" value="1"/>
</dbReference>
<dbReference type="InterPro" id="IPR011005">
    <property type="entry name" value="Dihydropteroate_synth-like_sf"/>
</dbReference>
<evidence type="ECO:0000313" key="12">
    <source>
        <dbReference type="EMBL" id="MDG2992333.1"/>
    </source>
</evidence>
<name>A0ABT6F3A9_9SYNE</name>
<comment type="pathway">
    <text evidence="3 10">Cofactor biosynthesis; tetrahydrofolate biosynthesis; 7,8-dihydrofolate from 2-amino-4-hydroxy-6-hydroxymethyl-7,8-dihydropteridine diphosphate and 4-aminobenzoate: step 1/2.</text>
</comment>
<dbReference type="PROSITE" id="PS00793">
    <property type="entry name" value="DHPS_2"/>
    <property type="match status" value="1"/>
</dbReference>
<evidence type="ECO:0000256" key="10">
    <source>
        <dbReference type="RuleBase" id="RU361205"/>
    </source>
</evidence>
<dbReference type="InterPro" id="IPR006390">
    <property type="entry name" value="DHP_synth_dom"/>
</dbReference>
<dbReference type="Pfam" id="PF00809">
    <property type="entry name" value="Pterin_bind"/>
    <property type="match status" value="1"/>
</dbReference>
<dbReference type="CDD" id="cd00739">
    <property type="entry name" value="DHPS"/>
    <property type="match status" value="1"/>
</dbReference>
<comment type="cofactor">
    <cofactor evidence="2 10">
        <name>Mg(2+)</name>
        <dbReference type="ChEBI" id="CHEBI:18420"/>
    </cofactor>
</comment>
<feature type="domain" description="Pterin-binding" evidence="11">
    <location>
        <begin position="19"/>
        <end position="273"/>
    </location>
</feature>
<evidence type="ECO:0000256" key="1">
    <source>
        <dbReference type="ARBA" id="ARBA00000012"/>
    </source>
</evidence>
<reference evidence="12" key="2">
    <citation type="submission" date="2022-01" db="EMBL/GenBank/DDBJ databases">
        <authorList>
            <person name="Zivanovic Y."/>
            <person name="Moreira D."/>
            <person name="Lopez-Garcia P."/>
        </authorList>
    </citation>
    <scope>NUCLEOTIDE SEQUENCE</scope>
    <source>
        <strain evidence="12">G9</strain>
    </source>
</reference>
<evidence type="ECO:0000256" key="8">
    <source>
        <dbReference type="ARBA" id="ARBA00022842"/>
    </source>
</evidence>
<keyword evidence="8 10" id="KW-0460">Magnesium</keyword>
<evidence type="ECO:0000256" key="5">
    <source>
        <dbReference type="ARBA" id="ARBA00012458"/>
    </source>
</evidence>
<comment type="similarity">
    <text evidence="4 10">Belongs to the DHPS family.</text>
</comment>
<comment type="catalytic activity">
    <reaction evidence="1">
        <text>(7,8-dihydropterin-6-yl)methyl diphosphate + 4-aminobenzoate = 7,8-dihydropteroate + diphosphate</text>
        <dbReference type="Rhea" id="RHEA:19949"/>
        <dbReference type="ChEBI" id="CHEBI:17836"/>
        <dbReference type="ChEBI" id="CHEBI:17839"/>
        <dbReference type="ChEBI" id="CHEBI:33019"/>
        <dbReference type="ChEBI" id="CHEBI:72950"/>
        <dbReference type="EC" id="2.5.1.15"/>
    </reaction>
</comment>
<evidence type="ECO:0000256" key="2">
    <source>
        <dbReference type="ARBA" id="ARBA00001946"/>
    </source>
</evidence>
<dbReference type="InterPro" id="IPR045031">
    <property type="entry name" value="DHP_synth-like"/>
</dbReference>
<evidence type="ECO:0000256" key="7">
    <source>
        <dbReference type="ARBA" id="ARBA00022723"/>
    </source>
</evidence>
<keyword evidence="6 10" id="KW-0808">Transferase</keyword>
<dbReference type="InterPro" id="IPR000489">
    <property type="entry name" value="Pterin-binding_dom"/>
</dbReference>
<comment type="function">
    <text evidence="10">Catalyzes the condensation of para-aminobenzoate (pABA) with 6-hydroxymethyl-7,8-dihydropterin diphosphate (DHPt-PP) to form 7,8-dihydropteroate (H2Pte), the immediate precursor of folate derivatives.</text>
</comment>
<reference evidence="12" key="1">
    <citation type="journal article" date="2022" name="Genome Biol. Evol.">
        <title>A New Gene Family Diagnostic for Intracellular Biomineralization of Amorphous Ca Carbonates by Cyanobacteria.</title>
        <authorList>
            <person name="Benzerara K."/>
            <person name="Duprat E."/>
            <person name="Bitard-Feildel T."/>
            <person name="Caumes G."/>
            <person name="Cassier-Chauvat C."/>
            <person name="Chauvat F."/>
            <person name="Dezi M."/>
            <person name="Diop S.I."/>
            <person name="Gaschignard G."/>
            <person name="Gorgen S."/>
            <person name="Gugger M."/>
            <person name="Lopez-Garcia P."/>
            <person name="Millet M."/>
            <person name="Skouri-Panet F."/>
            <person name="Moreira D."/>
            <person name="Callebaut I."/>
        </authorList>
    </citation>
    <scope>NUCLEOTIDE SEQUENCE</scope>
    <source>
        <strain evidence="12">G9</strain>
    </source>
</reference>
<accession>A0ABT6F3A9</accession>
<dbReference type="EC" id="2.5.1.15" evidence="5 10"/>